<dbReference type="InterPro" id="IPR006816">
    <property type="entry name" value="ELMO_dom"/>
</dbReference>
<accession>A0A1R2CPQ3</accession>
<gene>
    <name evidence="3" type="ORF">SteCoe_6618</name>
</gene>
<dbReference type="AlphaFoldDB" id="A0A1R2CPQ3"/>
<feature type="region of interest" description="Disordered" evidence="1">
    <location>
        <begin position="1"/>
        <end position="81"/>
    </location>
</feature>
<comment type="caution">
    <text evidence="3">The sequence shown here is derived from an EMBL/GenBank/DDBJ whole genome shotgun (WGS) entry which is preliminary data.</text>
</comment>
<dbReference type="EMBL" id="MPUH01000092">
    <property type="protein sequence ID" value="OMJ90950.1"/>
    <property type="molecule type" value="Genomic_DNA"/>
</dbReference>
<evidence type="ECO:0000313" key="3">
    <source>
        <dbReference type="EMBL" id="OMJ90950.1"/>
    </source>
</evidence>
<dbReference type="PANTHER" id="PTHR12771">
    <property type="entry name" value="ENGULFMENT AND CELL MOTILITY"/>
    <property type="match status" value="1"/>
</dbReference>
<feature type="compositionally biased region" description="Polar residues" evidence="1">
    <location>
        <begin position="27"/>
        <end position="36"/>
    </location>
</feature>
<feature type="domain" description="ELMO" evidence="2">
    <location>
        <begin position="280"/>
        <end position="431"/>
    </location>
</feature>
<reference evidence="3 4" key="1">
    <citation type="submission" date="2016-11" db="EMBL/GenBank/DDBJ databases">
        <title>The macronuclear genome of Stentor coeruleus: a giant cell with tiny introns.</title>
        <authorList>
            <person name="Slabodnick M."/>
            <person name="Ruby J.G."/>
            <person name="Reiff S.B."/>
            <person name="Swart E.C."/>
            <person name="Gosai S."/>
            <person name="Prabakaran S."/>
            <person name="Witkowska E."/>
            <person name="Larue G.E."/>
            <person name="Fisher S."/>
            <person name="Freeman R.M."/>
            <person name="Gunawardena J."/>
            <person name="Chu W."/>
            <person name="Stover N.A."/>
            <person name="Gregory B.D."/>
            <person name="Nowacki M."/>
            <person name="Derisi J."/>
            <person name="Roy S.W."/>
            <person name="Marshall W.F."/>
            <person name="Sood P."/>
        </authorList>
    </citation>
    <scope>NUCLEOTIDE SEQUENCE [LARGE SCALE GENOMIC DNA]</scope>
    <source>
        <strain evidence="3">WM001</strain>
    </source>
</reference>
<dbReference type="OrthoDB" id="449556at2759"/>
<feature type="compositionally biased region" description="Basic and acidic residues" evidence="1">
    <location>
        <begin position="56"/>
        <end position="71"/>
    </location>
</feature>
<sequence>MENSSNRKFSFDHNSEDKKSIKETPDNKSCNINTPKFSGLKGESSFNENISKNIQKKTDDDSLQPVEKEFSNSESSRIPNFEENGIDKMSEAWEYTYESANFDSDDPSYDTIDADTIKNEGKNDTTYEGIDIDSDIDKIENSFEKIRKKPLNDIEKKTVDLKNKKNKNKVPYIKIEGLDKKKELINEWKIVSVREIEAVNIEDTSVLDTTFYNRSISSDYIIQYIEKSSNEVFLPKSRFSFFKALFRCFRIKPESLSFLHKQKEKLLKFSHEAFNPIQVQHVSMAKKLYTLLKKSDSCPIFGDHWKNIGFQGKTPDADLRKSGIFGLLCLLYFVEKYPSHSFEIYKYSIDISNKFNFASTCIFFAESALIALEDNTLYKYMETAKKVYEVVLDYFCGMVIFWFRYYTKNNGNILEIMKSVDYAKTYAKKNVDEILRLTKYRFS</sequence>
<dbReference type="Proteomes" id="UP000187209">
    <property type="component" value="Unassembled WGS sequence"/>
</dbReference>
<feature type="compositionally biased region" description="Polar residues" evidence="1">
    <location>
        <begin position="44"/>
        <end position="53"/>
    </location>
</feature>
<dbReference type="InterPro" id="IPR050868">
    <property type="entry name" value="ELMO_domain-containing"/>
</dbReference>
<evidence type="ECO:0000259" key="2">
    <source>
        <dbReference type="PROSITE" id="PS51335"/>
    </source>
</evidence>
<name>A0A1R2CPQ3_9CILI</name>
<dbReference type="PROSITE" id="PS51335">
    <property type="entry name" value="ELMO"/>
    <property type="match status" value="1"/>
</dbReference>
<organism evidence="3 4">
    <name type="scientific">Stentor coeruleus</name>
    <dbReference type="NCBI Taxonomy" id="5963"/>
    <lineage>
        <taxon>Eukaryota</taxon>
        <taxon>Sar</taxon>
        <taxon>Alveolata</taxon>
        <taxon>Ciliophora</taxon>
        <taxon>Postciliodesmatophora</taxon>
        <taxon>Heterotrichea</taxon>
        <taxon>Heterotrichida</taxon>
        <taxon>Stentoridae</taxon>
        <taxon>Stentor</taxon>
    </lineage>
</organism>
<dbReference type="Pfam" id="PF04727">
    <property type="entry name" value="ELMO_CED12"/>
    <property type="match status" value="1"/>
</dbReference>
<protein>
    <recommendedName>
        <fullName evidence="2">ELMO domain-containing protein</fullName>
    </recommendedName>
</protein>
<keyword evidence="4" id="KW-1185">Reference proteome</keyword>
<feature type="compositionally biased region" description="Basic and acidic residues" evidence="1">
    <location>
        <begin position="9"/>
        <end position="26"/>
    </location>
</feature>
<proteinExistence type="predicted"/>
<evidence type="ECO:0000313" key="4">
    <source>
        <dbReference type="Proteomes" id="UP000187209"/>
    </source>
</evidence>
<evidence type="ECO:0000256" key="1">
    <source>
        <dbReference type="SAM" id="MobiDB-lite"/>
    </source>
</evidence>